<proteinExistence type="predicted"/>
<name>A0A6J5RHB7_9CAUD</name>
<reference evidence="3" key="1">
    <citation type="submission" date="2020-05" db="EMBL/GenBank/DDBJ databases">
        <authorList>
            <person name="Chiriac C."/>
            <person name="Salcher M."/>
            <person name="Ghai R."/>
            <person name="Kavagutti S V."/>
        </authorList>
    </citation>
    <scope>NUCLEOTIDE SEQUENCE</scope>
</reference>
<keyword evidence="1" id="KW-1133">Transmembrane helix</keyword>
<keyword evidence="1" id="KW-0472">Membrane</keyword>
<sequence>MAEKKQTPKKYFFGWTNIKWFIKEIGEMYSSKKSYFSKKRIESGIAFIIAQWGMIFFLLEKHSIMTSSDLAVWAGIEFAVSGYIINQIQKEKKGSSDESENI</sequence>
<evidence type="ECO:0000313" key="2">
    <source>
        <dbReference type="EMBL" id="CAB4174589.1"/>
    </source>
</evidence>
<keyword evidence="1" id="KW-0812">Transmembrane</keyword>
<feature type="transmembrane region" description="Helical" evidence="1">
    <location>
        <begin position="70"/>
        <end position="86"/>
    </location>
</feature>
<organism evidence="3">
    <name type="scientific">uncultured Caudovirales phage</name>
    <dbReference type="NCBI Taxonomy" id="2100421"/>
    <lineage>
        <taxon>Viruses</taxon>
        <taxon>Duplodnaviria</taxon>
        <taxon>Heunggongvirae</taxon>
        <taxon>Uroviricota</taxon>
        <taxon>Caudoviricetes</taxon>
        <taxon>Peduoviridae</taxon>
        <taxon>Maltschvirus</taxon>
        <taxon>Maltschvirus maltsch</taxon>
    </lineage>
</organism>
<feature type="transmembrane region" description="Helical" evidence="1">
    <location>
        <begin position="41"/>
        <end position="58"/>
    </location>
</feature>
<evidence type="ECO:0000256" key="1">
    <source>
        <dbReference type="SAM" id="Phobius"/>
    </source>
</evidence>
<gene>
    <name evidence="3" type="ORF">UFOVP1247_19</name>
    <name evidence="2" type="ORF">UFOVP970_59</name>
</gene>
<evidence type="ECO:0000313" key="3">
    <source>
        <dbReference type="EMBL" id="CAB4193098.1"/>
    </source>
</evidence>
<accession>A0A6J5RHB7</accession>
<dbReference type="EMBL" id="LR796916">
    <property type="protein sequence ID" value="CAB4174589.1"/>
    <property type="molecule type" value="Genomic_DNA"/>
</dbReference>
<protein>
    <submittedName>
        <fullName evidence="3">Uncharacterized protein</fullName>
    </submittedName>
</protein>
<dbReference type="EMBL" id="LR797195">
    <property type="protein sequence ID" value="CAB4193098.1"/>
    <property type="molecule type" value="Genomic_DNA"/>
</dbReference>